<evidence type="ECO:0000313" key="6">
    <source>
        <dbReference type="EMBL" id="CEM18731.1"/>
    </source>
</evidence>
<dbReference type="VEuPathDB" id="CryptoDB:Cvel_18884"/>
<evidence type="ECO:0000256" key="3">
    <source>
        <dbReference type="ARBA" id="ARBA00023157"/>
    </source>
</evidence>
<dbReference type="PANTHER" id="PTHR45785">
    <property type="entry name" value="COMPLEMENT FACTOR H-RELATED"/>
    <property type="match status" value="1"/>
</dbReference>
<dbReference type="SUPFAM" id="SSF57535">
    <property type="entry name" value="Complement control module/SCR domain"/>
    <property type="match status" value="1"/>
</dbReference>
<feature type="transmembrane region" description="Helical" evidence="5">
    <location>
        <begin position="472"/>
        <end position="490"/>
    </location>
</feature>
<feature type="transmembrane region" description="Helical" evidence="5">
    <location>
        <begin position="502"/>
        <end position="523"/>
    </location>
</feature>
<dbReference type="InterPro" id="IPR051503">
    <property type="entry name" value="ComplSys_Reg/VirEntry_Med"/>
</dbReference>
<feature type="region of interest" description="Disordered" evidence="4">
    <location>
        <begin position="791"/>
        <end position="836"/>
    </location>
</feature>
<dbReference type="PANTHER" id="PTHR45785:SF7">
    <property type="entry name" value="COMPLEMENT FACTOR H"/>
    <property type="match status" value="1"/>
</dbReference>
<feature type="transmembrane region" description="Helical" evidence="5">
    <location>
        <begin position="529"/>
        <end position="549"/>
    </location>
</feature>
<feature type="transmembrane region" description="Helical" evidence="5">
    <location>
        <begin position="722"/>
        <end position="741"/>
    </location>
</feature>
<name>A0A0G4FUV5_9ALVE</name>
<dbReference type="InterPro" id="IPR035976">
    <property type="entry name" value="Sushi/SCR/CCP_sf"/>
</dbReference>
<dbReference type="EMBL" id="CDMZ01000651">
    <property type="protein sequence ID" value="CEM18731.1"/>
    <property type="molecule type" value="Genomic_DNA"/>
</dbReference>
<dbReference type="GO" id="GO:0005615">
    <property type="term" value="C:extracellular space"/>
    <property type="evidence" value="ECO:0007669"/>
    <property type="project" value="TreeGrafter"/>
</dbReference>
<sequence length="919" mass="102173">MSAVAQTKDGREMFPTSTILTVVCAKGFSGKQEGDGEGEGEEGNAESQDLQCLDGVFERPTLECKRSCGPIGIMFGEAQLRDPEAYRMTGVGTAHADEVFVSCMPGYTKIAGDDPNKMVCEDGDWVGQNIVCTKECMTFRQYALFSDPELLPHTDEDGQFVMKYNIYGDPDMRGVDLKVKISCAPTFAPVEFSRSEETLECLHGKWRTRSLHCESEGYASTGPNERDEVVCINGQWSALGLECEKGCPPIATTYEEGYTPLRSFERSYKVMYTDFHVKRGVLQRQAKYLSKAKWLSDFAAKLHMPGTRALVMCPRGTRAYPLQEPGWAEVQCRHGSYDEVPFECIPDCPEPPSPGPHAEMFINFDRTKTYVDWKTLREKLGNHTADALLLHGGEYQITCKHHRHHKRRRKQHFFTWGVGTHRDMGRGGQWGPQEAGATHLSTGGHTLAFKGGSEGKGTSRGKKYSDFNDEPTGWIVVMWIGIYMSFIGTLGSSRGAMEAWPLGDLGLAWLLTTMTFIGIWAALTFLLNPYFGIMLGITLAAYMFGWPFLPTYLGFNFWNWSLTVSTSYLDTYGYVCRNCDPSIRHMRREQGIGGENNNFANWVADNLEGNKTPMDYSKDLGDAPLKRQNRDGFRQHVIKHESYTGSKVFNNPRMLAGLSKRVQCFHGHWTDNQIECSVTRSRSSDFSLASHQPTPGNTAKKVLCTSAYRHGHMSERLMAQDTFFGSVLVPAFVLSGYHTWAKPVLWLMASSRWLAESVAGMGVLLWAEYMGSVVDGSDRFRRDLLEWLGGPLEGDGGRENGEEPGGGSGSADEGEEGWSRDGPGDVAGDLEDEEMSSGPRIGLWDLSEELPGERVSTVRVFFGGCLFWSLAVPTCLLGAVRQVLEGVSWGASALLQFFSAHSIPSNKNSNKNSRREGFV</sequence>
<organism evidence="6">
    <name type="scientific">Chromera velia CCMP2878</name>
    <dbReference type="NCBI Taxonomy" id="1169474"/>
    <lineage>
        <taxon>Eukaryota</taxon>
        <taxon>Sar</taxon>
        <taxon>Alveolata</taxon>
        <taxon>Colpodellida</taxon>
        <taxon>Chromeraceae</taxon>
        <taxon>Chromera</taxon>
    </lineage>
</organism>
<accession>A0A0G4FUV5</accession>
<keyword evidence="2" id="KW-0732">Signal</keyword>
<keyword evidence="3" id="KW-1015">Disulfide bond</keyword>
<gene>
    <name evidence="6" type="ORF">Cvel_18884</name>
</gene>
<protein>
    <submittedName>
        <fullName evidence="6">Uncharacterized protein</fullName>
    </submittedName>
</protein>
<proteinExistence type="predicted"/>
<dbReference type="PhylomeDB" id="A0A0G4FUV5"/>
<evidence type="ECO:0000256" key="2">
    <source>
        <dbReference type="ARBA" id="ARBA00022729"/>
    </source>
</evidence>
<keyword evidence="5" id="KW-0472">Membrane</keyword>
<evidence type="ECO:0000256" key="4">
    <source>
        <dbReference type="SAM" id="MobiDB-lite"/>
    </source>
</evidence>
<dbReference type="AlphaFoldDB" id="A0A0G4FUV5"/>
<evidence type="ECO:0000256" key="5">
    <source>
        <dbReference type="SAM" id="Phobius"/>
    </source>
</evidence>
<keyword evidence="5" id="KW-1133">Transmembrane helix</keyword>
<dbReference type="GO" id="GO:0001851">
    <property type="term" value="F:complement component C3b binding"/>
    <property type="evidence" value="ECO:0007669"/>
    <property type="project" value="TreeGrafter"/>
</dbReference>
<evidence type="ECO:0000256" key="1">
    <source>
        <dbReference type="ARBA" id="ARBA00022659"/>
    </source>
</evidence>
<keyword evidence="1" id="KW-0768">Sushi</keyword>
<dbReference type="GO" id="GO:0006956">
    <property type="term" value="P:complement activation"/>
    <property type="evidence" value="ECO:0007669"/>
    <property type="project" value="TreeGrafter"/>
</dbReference>
<keyword evidence="5" id="KW-0812">Transmembrane</keyword>
<reference evidence="6" key="1">
    <citation type="submission" date="2014-11" db="EMBL/GenBank/DDBJ databases">
        <authorList>
            <person name="Otto D Thomas"/>
            <person name="Naeem Raeece"/>
        </authorList>
    </citation>
    <scope>NUCLEOTIDE SEQUENCE</scope>
</reference>